<accession>A0ACB8APK1</accession>
<dbReference type="EMBL" id="MU267603">
    <property type="protein sequence ID" value="KAH7915202.1"/>
    <property type="molecule type" value="Genomic_DNA"/>
</dbReference>
<protein>
    <submittedName>
        <fullName evidence="1">Uncharacterized protein</fullName>
    </submittedName>
</protein>
<sequence>MPTLIRSLSRRDAILILLGALSMHFFSTLGSFSQSSIVINTHNELTQQDPTPEKYHGDGQEIEIVVDHPSEEHSPAEIFVTKQTEFETKAASADLPTPTPSNDVAVPVPTAPTGIPQTTIVEHVPGWTLFRDIYMSNGTLFIVSSSPASEFPHIRMMTSTGLEAENTPENIASREPTPWNMDFVTPEEATQRWGKPTDSPRVWTVEGNTLLFNDPSQFLAHYYHFCAELLLGAWSFWTGAAHPAPPPPIDRAIFAHSGHSWRDNPGFNAYFLRAAFPSLTVEVEEDWNDRILATSASLDTAGQRAWHFPQLLLSDRSAAFRGKLCGSMNQRTASESVDGLIALNKLDKQGDWWRPIRHAVWRFAGVTDGRVESLASVQVQPDELSVPLPSPEEDQDKIVITYISRQAVRRRLIPEDHDVLVQALNDLVERKNAETKEARAAGAIAAKDWELYVPQAETMTKDEQVRMAARTTILLGVHGNGLTHLILMPRTRISAVIEMFFPGGFAHDYEWTTRALGMRHFAVWNDTYYTEENTPHVSYPEGFQGTSIPVYGPAVADLIEKRVAGLI</sequence>
<evidence type="ECO:0000313" key="1">
    <source>
        <dbReference type="EMBL" id="KAH7915202.1"/>
    </source>
</evidence>
<proteinExistence type="predicted"/>
<reference evidence="1" key="1">
    <citation type="journal article" date="2021" name="New Phytol.">
        <title>Evolutionary innovations through gain and loss of genes in the ectomycorrhizal Boletales.</title>
        <authorList>
            <person name="Wu G."/>
            <person name="Miyauchi S."/>
            <person name="Morin E."/>
            <person name="Kuo A."/>
            <person name="Drula E."/>
            <person name="Varga T."/>
            <person name="Kohler A."/>
            <person name="Feng B."/>
            <person name="Cao Y."/>
            <person name="Lipzen A."/>
            <person name="Daum C."/>
            <person name="Hundley H."/>
            <person name="Pangilinan J."/>
            <person name="Johnson J."/>
            <person name="Barry K."/>
            <person name="LaButti K."/>
            <person name="Ng V."/>
            <person name="Ahrendt S."/>
            <person name="Min B."/>
            <person name="Choi I.G."/>
            <person name="Park H."/>
            <person name="Plett J.M."/>
            <person name="Magnuson J."/>
            <person name="Spatafora J.W."/>
            <person name="Nagy L.G."/>
            <person name="Henrissat B."/>
            <person name="Grigoriev I.V."/>
            <person name="Yang Z.L."/>
            <person name="Xu J."/>
            <person name="Martin F.M."/>
        </authorList>
    </citation>
    <scope>NUCLEOTIDE SEQUENCE</scope>
    <source>
        <strain evidence="1">ATCC 28755</strain>
    </source>
</reference>
<name>A0ACB8APK1_9AGAM</name>
<gene>
    <name evidence="1" type="ORF">BJ138DRAFT_174726</name>
</gene>
<comment type="caution">
    <text evidence="1">The sequence shown here is derived from an EMBL/GenBank/DDBJ whole genome shotgun (WGS) entry which is preliminary data.</text>
</comment>
<evidence type="ECO:0000313" key="2">
    <source>
        <dbReference type="Proteomes" id="UP000790377"/>
    </source>
</evidence>
<dbReference type="Proteomes" id="UP000790377">
    <property type="component" value="Unassembled WGS sequence"/>
</dbReference>
<organism evidence="1 2">
    <name type="scientific">Hygrophoropsis aurantiaca</name>
    <dbReference type="NCBI Taxonomy" id="72124"/>
    <lineage>
        <taxon>Eukaryota</taxon>
        <taxon>Fungi</taxon>
        <taxon>Dikarya</taxon>
        <taxon>Basidiomycota</taxon>
        <taxon>Agaricomycotina</taxon>
        <taxon>Agaricomycetes</taxon>
        <taxon>Agaricomycetidae</taxon>
        <taxon>Boletales</taxon>
        <taxon>Coniophorineae</taxon>
        <taxon>Hygrophoropsidaceae</taxon>
        <taxon>Hygrophoropsis</taxon>
    </lineage>
</organism>
<keyword evidence="2" id="KW-1185">Reference proteome</keyword>